<evidence type="ECO:0000256" key="7">
    <source>
        <dbReference type="SAM" id="Phobius"/>
    </source>
</evidence>
<dbReference type="VEuPathDB" id="TrichDB:TVAG_038550"/>
<feature type="transmembrane region" description="Helical" evidence="7">
    <location>
        <begin position="744"/>
        <end position="764"/>
    </location>
</feature>
<dbReference type="PANTHER" id="PTHR24233">
    <property type="entry name" value="P2Y PURINOCEPTOR-RELATED G-PROTEIN COUPLED RECEPTOR"/>
    <property type="match status" value="1"/>
</dbReference>
<keyword evidence="4" id="KW-0675">Receptor</keyword>
<feature type="region of interest" description="Disordered" evidence="6">
    <location>
        <begin position="806"/>
        <end position="841"/>
    </location>
</feature>
<evidence type="ECO:0000256" key="1">
    <source>
        <dbReference type="ARBA" id="ARBA00004651"/>
    </source>
</evidence>
<evidence type="ECO:0000256" key="2">
    <source>
        <dbReference type="ARBA" id="ARBA00022475"/>
    </source>
</evidence>
<dbReference type="InParanoid" id="A2DY11"/>
<reference evidence="9" key="1">
    <citation type="submission" date="2006-10" db="EMBL/GenBank/DDBJ databases">
        <authorList>
            <person name="Amadeo P."/>
            <person name="Zhao Q."/>
            <person name="Wortman J."/>
            <person name="Fraser-Liggett C."/>
            <person name="Carlton J."/>
        </authorList>
    </citation>
    <scope>NUCLEOTIDE SEQUENCE</scope>
    <source>
        <strain evidence="9">G3</strain>
    </source>
</reference>
<dbReference type="RefSeq" id="XP_001326970.1">
    <property type="nucleotide sequence ID" value="XM_001326935.1"/>
</dbReference>
<keyword evidence="7" id="KW-0472">Membrane</keyword>
<keyword evidence="8" id="KW-0732">Signal</keyword>
<sequence length="841" mass="93892">MFLFLFTVAISAVDFYPHAYPKVTGPLFSYIKTMHSLATKFNDKKIAGYTLKPNVSLSKIVNDVFDNLLDEPINVSGLILNYTTPFLTNVTTDSMGDHEGNLTFPEIKLQDSLDAALNSNLGGKDSDAMIGVVLGGVAYAIFGIVVALALLVFYIFDSFLCCCCCKAQESSKASILTCFFFHIGTVLMVISLIFTFLILPAVNDVSQKALNAKNTYCHLNDDLYNGTSKAIDAFRNASDPFVQVITSLGQGFQQSFEDLIGAVQRDAEAVSTLVKSDYYEEDIFAQFINNASAPIAMQIKKINDLLEENGQSNEKIDLTQNIKDVRDQIQSALDNIDEMVSPLKESMDNLYDFTKNYSDTIKDALDLEAKFADQLNSFQDNANCSALADTNPSMNANLDKIQKYQKKINQYSIIFIAVIAIIIIFTAVIYSGLFTGHSKCSRCCASTNMIFPILYTIIFLVLVVVTSLVGYVSYVLTDDFNQTTANIGTGITGLFTDRSIGFPDMKISFLVKNYSLEFNVTGYSFTFPENWDPIKSIIDSFAYKNSEVTSKGLGTALDINGILRMEDLLAYIAAFPDNANHQVFLNTQKIFTNEITPRISDYIPENGTNIKDFNFEDEFYKASTATITDPAKQQELKEDLNTLKNMIYSPDGPYNKTYVVFRSRILSTFANAYTVDFGVKDGKYEQYVQIRLYDALRSFQNGVTSLFSNLKTVFDQISAYSLAGPTLYVVEVAGRDLGTLGNEIPIALICATIGFFFYALFIWIRRRGMYTMQEFRDKNNEKYGLGVAKDEYSSATSDFSDSVFYMGNRKTNEDGDNNEGGEKKEGFGDEQPENLSTFWLH</sequence>
<keyword evidence="7" id="KW-1133">Transmembrane helix</keyword>
<dbReference type="GO" id="GO:0005886">
    <property type="term" value="C:plasma membrane"/>
    <property type="evidence" value="ECO:0007669"/>
    <property type="project" value="UniProtKB-SubCell"/>
</dbReference>
<dbReference type="VEuPathDB" id="TrichDB:TVAGG3_0960690"/>
<keyword evidence="10" id="KW-1185">Reference proteome</keyword>
<name>A2DY11_TRIV3</name>
<feature type="transmembrane region" description="Helical" evidence="7">
    <location>
        <begin position="176"/>
        <end position="199"/>
    </location>
</feature>
<feature type="chain" id="PRO_5013197850" evidence="8">
    <location>
        <begin position="16"/>
        <end position="841"/>
    </location>
</feature>
<gene>
    <name evidence="9" type="ORF">TVAG_038550</name>
</gene>
<feature type="transmembrane region" description="Helical" evidence="7">
    <location>
        <begin position="128"/>
        <end position="156"/>
    </location>
</feature>
<dbReference type="Proteomes" id="UP000001542">
    <property type="component" value="Unassembled WGS sequence"/>
</dbReference>
<comment type="subcellular location">
    <subcellularLocation>
        <location evidence="1">Cell membrane</location>
        <topology evidence="1">Multi-pass membrane protein</topology>
    </subcellularLocation>
</comment>
<evidence type="ECO:0000313" key="9">
    <source>
        <dbReference type="EMBL" id="EAY14747.1"/>
    </source>
</evidence>
<organism evidence="9 10">
    <name type="scientific">Trichomonas vaginalis (strain ATCC PRA-98 / G3)</name>
    <dbReference type="NCBI Taxonomy" id="412133"/>
    <lineage>
        <taxon>Eukaryota</taxon>
        <taxon>Metamonada</taxon>
        <taxon>Parabasalia</taxon>
        <taxon>Trichomonadida</taxon>
        <taxon>Trichomonadidae</taxon>
        <taxon>Trichomonas</taxon>
    </lineage>
</organism>
<accession>A2DY11</accession>
<keyword evidence="3" id="KW-0297">G-protein coupled receptor</keyword>
<evidence type="ECO:0000256" key="5">
    <source>
        <dbReference type="ARBA" id="ARBA00023224"/>
    </source>
</evidence>
<evidence type="ECO:0000256" key="4">
    <source>
        <dbReference type="ARBA" id="ARBA00023170"/>
    </source>
</evidence>
<reference evidence="9" key="2">
    <citation type="journal article" date="2007" name="Science">
        <title>Draft genome sequence of the sexually transmitted pathogen Trichomonas vaginalis.</title>
        <authorList>
            <person name="Carlton J.M."/>
            <person name="Hirt R.P."/>
            <person name="Silva J.C."/>
            <person name="Delcher A.L."/>
            <person name="Schatz M."/>
            <person name="Zhao Q."/>
            <person name="Wortman J.R."/>
            <person name="Bidwell S.L."/>
            <person name="Alsmark U.C.M."/>
            <person name="Besteiro S."/>
            <person name="Sicheritz-Ponten T."/>
            <person name="Noel C.J."/>
            <person name="Dacks J.B."/>
            <person name="Foster P.G."/>
            <person name="Simillion C."/>
            <person name="Van de Peer Y."/>
            <person name="Miranda-Saavedra D."/>
            <person name="Barton G.J."/>
            <person name="Westrop G.D."/>
            <person name="Mueller S."/>
            <person name="Dessi D."/>
            <person name="Fiori P.L."/>
            <person name="Ren Q."/>
            <person name="Paulsen I."/>
            <person name="Zhang H."/>
            <person name="Bastida-Corcuera F.D."/>
            <person name="Simoes-Barbosa A."/>
            <person name="Brown M.T."/>
            <person name="Hayes R.D."/>
            <person name="Mukherjee M."/>
            <person name="Okumura C.Y."/>
            <person name="Schneider R."/>
            <person name="Smith A.J."/>
            <person name="Vanacova S."/>
            <person name="Villalvazo M."/>
            <person name="Haas B.J."/>
            <person name="Pertea M."/>
            <person name="Feldblyum T.V."/>
            <person name="Utterback T.R."/>
            <person name="Shu C.L."/>
            <person name="Osoegawa K."/>
            <person name="de Jong P.J."/>
            <person name="Hrdy I."/>
            <person name="Horvathova L."/>
            <person name="Zubacova Z."/>
            <person name="Dolezal P."/>
            <person name="Malik S.B."/>
            <person name="Logsdon J.M. Jr."/>
            <person name="Henze K."/>
            <person name="Gupta A."/>
            <person name="Wang C.C."/>
            <person name="Dunne R.L."/>
            <person name="Upcroft J.A."/>
            <person name="Upcroft P."/>
            <person name="White O."/>
            <person name="Salzberg S.L."/>
            <person name="Tang P."/>
            <person name="Chiu C.-H."/>
            <person name="Lee Y.-S."/>
            <person name="Embley T.M."/>
            <person name="Coombs G.H."/>
            <person name="Mottram J.C."/>
            <person name="Tachezy J."/>
            <person name="Fraser-Liggett C.M."/>
            <person name="Johnson P.J."/>
        </authorList>
    </citation>
    <scope>NUCLEOTIDE SEQUENCE [LARGE SCALE GENOMIC DNA]</scope>
    <source>
        <strain evidence="9">G3</strain>
    </source>
</reference>
<evidence type="ECO:0000313" key="10">
    <source>
        <dbReference type="Proteomes" id="UP000001542"/>
    </source>
</evidence>
<dbReference type="PANTHER" id="PTHR24233:SF9">
    <property type="match status" value="1"/>
</dbReference>
<keyword evidence="2" id="KW-1003">Cell membrane</keyword>
<dbReference type="AlphaFoldDB" id="A2DY11"/>
<evidence type="ECO:0000256" key="8">
    <source>
        <dbReference type="SAM" id="SignalP"/>
    </source>
</evidence>
<keyword evidence="5" id="KW-0807">Transducer</keyword>
<dbReference type="KEGG" id="tva:4772740"/>
<keyword evidence="7" id="KW-0812">Transmembrane</keyword>
<dbReference type="EMBL" id="DS113266">
    <property type="protein sequence ID" value="EAY14747.1"/>
    <property type="molecule type" value="Genomic_DNA"/>
</dbReference>
<protein>
    <submittedName>
        <fullName evidence="9">Uncharacterized protein</fullName>
    </submittedName>
</protein>
<dbReference type="GO" id="GO:0004930">
    <property type="term" value="F:G protein-coupled receptor activity"/>
    <property type="evidence" value="ECO:0007669"/>
    <property type="project" value="UniProtKB-KW"/>
</dbReference>
<evidence type="ECO:0000256" key="6">
    <source>
        <dbReference type="SAM" id="MobiDB-lite"/>
    </source>
</evidence>
<evidence type="ECO:0000256" key="3">
    <source>
        <dbReference type="ARBA" id="ARBA00023040"/>
    </source>
</evidence>
<feature type="transmembrane region" description="Helical" evidence="7">
    <location>
        <begin position="411"/>
        <end position="433"/>
    </location>
</feature>
<feature type="transmembrane region" description="Helical" evidence="7">
    <location>
        <begin position="453"/>
        <end position="476"/>
    </location>
</feature>
<feature type="signal peptide" evidence="8">
    <location>
        <begin position="1"/>
        <end position="15"/>
    </location>
</feature>
<proteinExistence type="predicted"/>